<feature type="signal peptide" evidence="2">
    <location>
        <begin position="1"/>
        <end position="19"/>
    </location>
</feature>
<organism evidence="4 5">
    <name type="scientific">Deinobacterium chartae</name>
    <dbReference type="NCBI Taxonomy" id="521158"/>
    <lineage>
        <taxon>Bacteria</taxon>
        <taxon>Thermotogati</taxon>
        <taxon>Deinococcota</taxon>
        <taxon>Deinococci</taxon>
        <taxon>Deinococcales</taxon>
        <taxon>Deinococcaceae</taxon>
        <taxon>Deinobacterium</taxon>
    </lineage>
</organism>
<dbReference type="InterPro" id="IPR003790">
    <property type="entry name" value="GHL10"/>
</dbReference>
<evidence type="ECO:0000256" key="2">
    <source>
        <dbReference type="SAM" id="SignalP"/>
    </source>
</evidence>
<feature type="chain" id="PRO_5032433005" evidence="2">
    <location>
        <begin position="20"/>
        <end position="503"/>
    </location>
</feature>
<dbReference type="Pfam" id="PF02638">
    <property type="entry name" value="GHL10"/>
    <property type="match status" value="1"/>
</dbReference>
<evidence type="ECO:0000259" key="3">
    <source>
        <dbReference type="Pfam" id="PF02638"/>
    </source>
</evidence>
<reference evidence="4 5" key="1">
    <citation type="submission" date="2020-08" db="EMBL/GenBank/DDBJ databases">
        <title>Genomic Encyclopedia of Type Strains, Phase IV (KMG-IV): sequencing the most valuable type-strain genomes for metagenomic binning, comparative biology and taxonomic classification.</title>
        <authorList>
            <person name="Goeker M."/>
        </authorList>
    </citation>
    <scope>NUCLEOTIDE SEQUENCE [LARGE SCALE GENOMIC DNA]</scope>
    <source>
        <strain evidence="4 5">DSM 21458</strain>
    </source>
</reference>
<proteinExistence type="predicted"/>
<dbReference type="AlphaFoldDB" id="A0A841I5V9"/>
<dbReference type="PANTHER" id="PTHR43405:SF1">
    <property type="entry name" value="GLYCOSYL HYDROLASE DIGH"/>
    <property type="match status" value="1"/>
</dbReference>
<name>A0A841I5V9_9DEIO</name>
<sequence>MRKFWLLLTATLSLSPALAQSAAAPSRPEVRNPAPGELRGLWVDAFGPGLRTPQEIDRLVADARAMGVNVLFAQVGRRGDCYCNNAAMPRTEDPAVPAGFDPLQDLITKAHAQGIQVHAWIITTAIWNRLEAPKDPAHVFNTHGPSAQGSDNWLMVRHDGATRGGADYYLDPGHPQAAAYIREMYLSVVRNYDVDGIQFDRVRYPDQNEPAGQASWGYNPVALERYRAETGASGIPAPNDERWKAWRRQQVTHLVRSVYLEAKALKPNLWVSAATITYGEGPATLRDFRTKTRTYNEVLQDWESWTRLGYLDLNVMMNYKRDFVPAQASWFDQWNAFGRLARGPRYVVSGAAIYLNDQASSVNQARKAQEAGLDGWAGYSYRTPDADVNAQKRTYLEVLPELAGKLTGPGAPFAQTASWGQPSRGLHAIRGRVTAQRGPLGGRSVELWTGGRLFARTQTDGEGRYGFVIFPLGEVELRTEGAAPLRLTPALGRVNDAPELSIP</sequence>
<dbReference type="Proteomes" id="UP000569951">
    <property type="component" value="Unassembled WGS sequence"/>
</dbReference>
<protein>
    <submittedName>
        <fullName evidence="4">Uncharacterized lipoprotein YddW (UPF0748 family)</fullName>
    </submittedName>
</protein>
<keyword evidence="1 2" id="KW-0732">Signal</keyword>
<evidence type="ECO:0000313" key="4">
    <source>
        <dbReference type="EMBL" id="MBB6099820.1"/>
    </source>
</evidence>
<dbReference type="RefSeq" id="WP_183988554.1">
    <property type="nucleotide sequence ID" value="NZ_JACHHG010000015.1"/>
</dbReference>
<gene>
    <name evidence="4" type="ORF">HNR42_003278</name>
</gene>
<dbReference type="Gene3D" id="3.20.20.80">
    <property type="entry name" value="Glycosidases"/>
    <property type="match status" value="1"/>
</dbReference>
<comment type="caution">
    <text evidence="4">The sequence shown here is derived from an EMBL/GenBank/DDBJ whole genome shotgun (WGS) entry which is preliminary data.</text>
</comment>
<dbReference type="EMBL" id="JACHHG010000015">
    <property type="protein sequence ID" value="MBB6099820.1"/>
    <property type="molecule type" value="Genomic_DNA"/>
</dbReference>
<keyword evidence="4" id="KW-0449">Lipoprotein</keyword>
<evidence type="ECO:0000313" key="5">
    <source>
        <dbReference type="Proteomes" id="UP000569951"/>
    </source>
</evidence>
<keyword evidence="5" id="KW-1185">Reference proteome</keyword>
<accession>A0A841I5V9</accession>
<dbReference type="InterPro" id="IPR017853">
    <property type="entry name" value="GH"/>
</dbReference>
<feature type="domain" description="Glycosyl hydrolase-like 10" evidence="3">
    <location>
        <begin position="38"/>
        <end position="332"/>
    </location>
</feature>
<dbReference type="InterPro" id="IPR052177">
    <property type="entry name" value="Divisome_Glycosyl_Hydrolase"/>
</dbReference>
<dbReference type="SUPFAM" id="SSF51445">
    <property type="entry name" value="(Trans)glycosidases"/>
    <property type="match status" value="1"/>
</dbReference>
<dbReference type="PANTHER" id="PTHR43405">
    <property type="entry name" value="GLYCOSYL HYDROLASE DIGH"/>
    <property type="match status" value="1"/>
</dbReference>
<evidence type="ECO:0000256" key="1">
    <source>
        <dbReference type="ARBA" id="ARBA00022729"/>
    </source>
</evidence>